<keyword evidence="7" id="KW-1185">Reference proteome</keyword>
<keyword evidence="2" id="KW-0597">Phosphoprotein</keyword>
<gene>
    <name evidence="6" type="ORF">DNTS_000627</name>
</gene>
<evidence type="ECO:0000256" key="5">
    <source>
        <dbReference type="ARBA" id="ARBA00022786"/>
    </source>
</evidence>
<dbReference type="Proteomes" id="UP000316079">
    <property type="component" value="Unassembled WGS sequence"/>
</dbReference>
<dbReference type="InterPro" id="IPR032675">
    <property type="entry name" value="LRR_dom_sf"/>
</dbReference>
<protein>
    <recommendedName>
        <fullName evidence="1">Leucine-rich repeat-containing protein 41</fullName>
    </recommendedName>
</protein>
<dbReference type="AlphaFoldDB" id="A0A553RKE0"/>
<keyword evidence="5" id="KW-0833">Ubl conjugation pathway</keyword>
<organism evidence="6 7">
    <name type="scientific">Danionella cerebrum</name>
    <dbReference type="NCBI Taxonomy" id="2873325"/>
    <lineage>
        <taxon>Eukaryota</taxon>
        <taxon>Metazoa</taxon>
        <taxon>Chordata</taxon>
        <taxon>Craniata</taxon>
        <taxon>Vertebrata</taxon>
        <taxon>Euteleostomi</taxon>
        <taxon>Actinopterygii</taxon>
        <taxon>Neopterygii</taxon>
        <taxon>Teleostei</taxon>
        <taxon>Ostariophysi</taxon>
        <taxon>Cypriniformes</taxon>
        <taxon>Danionidae</taxon>
        <taxon>Danioninae</taxon>
        <taxon>Danionella</taxon>
    </lineage>
</organism>
<reference evidence="6 7" key="1">
    <citation type="journal article" date="2019" name="Sci. Data">
        <title>Hybrid genome assembly and annotation of Danionella translucida.</title>
        <authorList>
            <person name="Kadobianskyi M."/>
            <person name="Schulze L."/>
            <person name="Schuelke M."/>
            <person name="Judkewitz B."/>
        </authorList>
    </citation>
    <scope>NUCLEOTIDE SEQUENCE [LARGE SCALE GENOMIC DNA]</scope>
    <source>
        <strain evidence="6 7">Bolton</strain>
    </source>
</reference>
<name>A0A553RKE0_9TELE</name>
<sequence>MRIVNSLLQMSIVKVAQNMDVLERKVSNLPISLLKDLLQHLNIYYLDRIETAVASKGISTSVIWERIWRELDKTWRCRAKSLVSEPNWKQRCLERLFHMLFFSHLKPQSSYLSNISKSSLLSLSAKHVRVLSLHTSAKSIIRLASPELHPVLRALEAGVTSIKILDSSSPFRLGDKFMFILHRLLDHGSVKEVVLRRNPDNSSLLNWLASKRIGLQGCVVSTGKEVPQNDVCVLGSASDPDEPATKRRLLDSRSKEVLRYENPTSSEVFYTDVSSERCGIWSPRMGCPSGQIQVLDLEVHSSEMLFVFCRILPSWLCLQALHLHFECFLGEHEVSMFVECLRQLCTTPGCSLRHLSLPYFSFHETIILDALSVCVTLQSLTADVCVDGNIHRKESTLIQNKVLCLENLSISGSSPVSIHCYLPALRESPRLLTLQLTKTCLTPGFFQTLTDICTLESNPLLKVLKLDDIKLSDHLPKIVQFLENCTLEELCLKDCRLLESCSVKKEVMLSLVSALKRVSSLRILTLTRNRLASSVVEMAELFSGSPPSKISMLDLSANFISAADLLKFAKRLETLRPMQPITLDLGFNPLDRDPEIKSQALRTLHPFCKVVMYEWDSRKTMVDHISVM</sequence>
<proteinExistence type="predicted"/>
<dbReference type="EMBL" id="SRMA01023899">
    <property type="protein sequence ID" value="TRZ02645.1"/>
    <property type="molecule type" value="Genomic_DNA"/>
</dbReference>
<dbReference type="InterPro" id="IPR026137">
    <property type="entry name" value="Leu_rpt_41"/>
</dbReference>
<evidence type="ECO:0000313" key="6">
    <source>
        <dbReference type="EMBL" id="TRZ02645.1"/>
    </source>
</evidence>
<dbReference type="Gene3D" id="3.80.10.10">
    <property type="entry name" value="Ribonuclease Inhibitor"/>
    <property type="match status" value="1"/>
</dbReference>
<evidence type="ECO:0000256" key="2">
    <source>
        <dbReference type="ARBA" id="ARBA00022553"/>
    </source>
</evidence>
<evidence type="ECO:0000256" key="4">
    <source>
        <dbReference type="ARBA" id="ARBA00022737"/>
    </source>
</evidence>
<dbReference type="STRING" id="623744.A0A553RKE0"/>
<evidence type="ECO:0000313" key="7">
    <source>
        <dbReference type="Proteomes" id="UP000316079"/>
    </source>
</evidence>
<dbReference type="SUPFAM" id="SSF52047">
    <property type="entry name" value="RNI-like"/>
    <property type="match status" value="1"/>
</dbReference>
<comment type="caution">
    <text evidence="6">The sequence shown here is derived from an EMBL/GenBank/DDBJ whole genome shotgun (WGS) entry which is preliminary data.</text>
</comment>
<dbReference type="PANTHER" id="PTHR15354">
    <property type="entry name" value="MUF1"/>
    <property type="match status" value="1"/>
</dbReference>
<evidence type="ECO:0000256" key="1">
    <source>
        <dbReference type="ARBA" id="ARBA00014201"/>
    </source>
</evidence>
<accession>A0A553RKE0</accession>
<dbReference type="OrthoDB" id="9415738at2759"/>
<keyword evidence="4" id="KW-0677">Repeat</keyword>
<evidence type="ECO:0000256" key="3">
    <source>
        <dbReference type="ARBA" id="ARBA00022614"/>
    </source>
</evidence>
<keyword evidence="3" id="KW-0433">Leucine-rich repeat</keyword>
<dbReference type="PANTHER" id="PTHR15354:SF1">
    <property type="entry name" value="LEUCINE-RICH REPEAT-CONTAINING PROTEIN 41"/>
    <property type="match status" value="1"/>
</dbReference>